<evidence type="ECO:0000313" key="1">
    <source>
        <dbReference type="EMBL" id="QJA58659.1"/>
    </source>
</evidence>
<accession>A0A6M3IMC3</accession>
<dbReference type="EMBL" id="MT142468">
    <property type="protein sequence ID" value="QJA81752.1"/>
    <property type="molecule type" value="Genomic_DNA"/>
</dbReference>
<proteinExistence type="predicted"/>
<protein>
    <submittedName>
        <fullName evidence="1">Uncharacterized protein</fullName>
    </submittedName>
</protein>
<sequence length="289" mass="32051">MAKVYKLSPETRKKAEEIERTRGQQKRQFAADLVLELATMGAGAATAPMRALGGNEVSRYLLKGLKEASGHPQDILSSRILRGTGETVAEMARWPQGLYRKMGGVEYKPAYSYNSLAGYNQSTKSILLEPARVSIYSKGPRFVARHELTHAVNHLNLYAPELSDAVWSNGMNVHGLYQPRLKNSILSNNELYRASPVELLADKMASLKHLRPGSEAYKAAFKNELQSAVRKSASFLTRMREKMHNRLNLAAVESGDSPLSREVTDVHISIDKTIQDMNLLVEQIAGGVK</sequence>
<gene>
    <name evidence="2" type="ORF">MM415A00499_0027</name>
    <name evidence="1" type="ORF">MM415B01425_0004</name>
</gene>
<evidence type="ECO:0000313" key="2">
    <source>
        <dbReference type="EMBL" id="QJA81752.1"/>
    </source>
</evidence>
<dbReference type="AlphaFoldDB" id="A0A6M3IMC3"/>
<dbReference type="EMBL" id="MT141334">
    <property type="protein sequence ID" value="QJA58659.1"/>
    <property type="molecule type" value="Genomic_DNA"/>
</dbReference>
<name>A0A6M3IMC3_9ZZZZ</name>
<organism evidence="1">
    <name type="scientific">viral metagenome</name>
    <dbReference type="NCBI Taxonomy" id="1070528"/>
    <lineage>
        <taxon>unclassified sequences</taxon>
        <taxon>metagenomes</taxon>
        <taxon>organismal metagenomes</taxon>
    </lineage>
</organism>
<reference evidence="1" key="1">
    <citation type="submission" date="2020-03" db="EMBL/GenBank/DDBJ databases">
        <title>The deep terrestrial virosphere.</title>
        <authorList>
            <person name="Holmfeldt K."/>
            <person name="Nilsson E."/>
            <person name="Simone D."/>
            <person name="Lopez-Fernandez M."/>
            <person name="Wu X."/>
            <person name="de Brujin I."/>
            <person name="Lundin D."/>
            <person name="Andersson A."/>
            <person name="Bertilsson S."/>
            <person name="Dopson M."/>
        </authorList>
    </citation>
    <scope>NUCLEOTIDE SEQUENCE</scope>
    <source>
        <strain evidence="2">MM415A00499</strain>
        <strain evidence="1">MM415B01425</strain>
    </source>
</reference>